<dbReference type="Pfam" id="PF08448">
    <property type="entry name" value="PAS_4"/>
    <property type="match status" value="1"/>
</dbReference>
<dbReference type="EC" id="2.7.13.3" evidence="3"/>
<dbReference type="SUPFAM" id="SSF55785">
    <property type="entry name" value="PYP-like sensor domain (PAS domain)"/>
    <property type="match status" value="1"/>
</dbReference>
<dbReference type="Pfam" id="PF02518">
    <property type="entry name" value="HATPase_c"/>
    <property type="match status" value="1"/>
</dbReference>
<dbReference type="InterPro" id="IPR052162">
    <property type="entry name" value="Sensor_kinase/Photoreceptor"/>
</dbReference>
<protein>
    <recommendedName>
        <fullName evidence="3">histidine kinase</fullName>
        <ecNumber evidence="3">2.7.13.3</ecNumber>
    </recommendedName>
</protein>
<reference evidence="11 12" key="1">
    <citation type="submission" date="2017-04" db="EMBL/GenBank/DDBJ databases">
        <title>Characterization, genome and methylation analysis of a phthalic acid esters degrading strain Sphingobium yanoikuyae SHJ.</title>
        <authorList>
            <person name="Feng L."/>
        </authorList>
    </citation>
    <scope>NUCLEOTIDE SEQUENCE [LARGE SCALE GENOMIC DNA]</scope>
    <source>
        <strain evidence="11 12">SHJ</strain>
    </source>
</reference>
<dbReference type="Pfam" id="PF00512">
    <property type="entry name" value="HisKA"/>
    <property type="match status" value="1"/>
</dbReference>
<comment type="subcellular location">
    <subcellularLocation>
        <location evidence="2">Membrane</location>
    </subcellularLocation>
</comment>
<evidence type="ECO:0000256" key="7">
    <source>
        <dbReference type="SAM" id="Phobius"/>
    </source>
</evidence>
<dbReference type="CDD" id="cd00082">
    <property type="entry name" value="HisKA"/>
    <property type="match status" value="1"/>
</dbReference>
<dbReference type="InterPro" id="IPR035965">
    <property type="entry name" value="PAS-like_dom_sf"/>
</dbReference>
<dbReference type="InterPro" id="IPR000700">
    <property type="entry name" value="PAS-assoc_C"/>
</dbReference>
<dbReference type="InterPro" id="IPR005467">
    <property type="entry name" value="His_kinase_dom"/>
</dbReference>
<dbReference type="InterPro" id="IPR004358">
    <property type="entry name" value="Sig_transdc_His_kin-like_C"/>
</dbReference>
<dbReference type="SUPFAM" id="SSF55874">
    <property type="entry name" value="ATPase domain of HSP90 chaperone/DNA topoisomerase II/histidine kinase"/>
    <property type="match status" value="1"/>
</dbReference>
<dbReference type="SMART" id="SM00304">
    <property type="entry name" value="HAMP"/>
    <property type="match status" value="1"/>
</dbReference>
<evidence type="ECO:0000313" key="11">
    <source>
        <dbReference type="EMBL" id="ATP19162.1"/>
    </source>
</evidence>
<dbReference type="InterPro" id="IPR036890">
    <property type="entry name" value="HATPase_C_sf"/>
</dbReference>
<dbReference type="GO" id="GO:0000155">
    <property type="term" value="F:phosphorelay sensor kinase activity"/>
    <property type="evidence" value="ECO:0007669"/>
    <property type="project" value="InterPro"/>
</dbReference>
<comment type="catalytic activity">
    <reaction evidence="1">
        <text>ATP + protein L-histidine = ADP + protein N-phospho-L-histidine.</text>
        <dbReference type="EC" id="2.7.13.3"/>
    </reaction>
</comment>
<dbReference type="EMBL" id="CP020925">
    <property type="protein sequence ID" value="ATP19162.1"/>
    <property type="molecule type" value="Genomic_DNA"/>
</dbReference>
<dbReference type="Proteomes" id="UP000037029">
    <property type="component" value="Chromosome"/>
</dbReference>
<evidence type="ECO:0000256" key="6">
    <source>
        <dbReference type="ARBA" id="ARBA00022777"/>
    </source>
</evidence>
<feature type="transmembrane region" description="Helical" evidence="7">
    <location>
        <begin position="193"/>
        <end position="218"/>
    </location>
</feature>
<evidence type="ECO:0000256" key="2">
    <source>
        <dbReference type="ARBA" id="ARBA00004370"/>
    </source>
</evidence>
<evidence type="ECO:0000259" key="10">
    <source>
        <dbReference type="PROSITE" id="PS50885"/>
    </source>
</evidence>
<evidence type="ECO:0000256" key="4">
    <source>
        <dbReference type="ARBA" id="ARBA00022553"/>
    </source>
</evidence>
<feature type="domain" description="PAC" evidence="9">
    <location>
        <begin position="339"/>
        <end position="394"/>
    </location>
</feature>
<dbReference type="SMART" id="SM00388">
    <property type="entry name" value="HisKA"/>
    <property type="match status" value="1"/>
</dbReference>
<organism evidence="11 12">
    <name type="scientific">Sphingobium yanoikuyae</name>
    <name type="common">Sphingomonas yanoikuyae</name>
    <dbReference type="NCBI Taxonomy" id="13690"/>
    <lineage>
        <taxon>Bacteria</taxon>
        <taxon>Pseudomonadati</taxon>
        <taxon>Pseudomonadota</taxon>
        <taxon>Alphaproteobacteria</taxon>
        <taxon>Sphingomonadales</taxon>
        <taxon>Sphingomonadaceae</taxon>
        <taxon>Sphingobium</taxon>
    </lineage>
</organism>
<dbReference type="PROSITE" id="PS50113">
    <property type="entry name" value="PAC"/>
    <property type="match status" value="1"/>
</dbReference>
<dbReference type="InterPro" id="IPR000014">
    <property type="entry name" value="PAS"/>
</dbReference>
<dbReference type="AlphaFoldDB" id="A0A2D1R2T2"/>
<dbReference type="GO" id="GO:0016020">
    <property type="term" value="C:membrane"/>
    <property type="evidence" value="ECO:0007669"/>
    <property type="project" value="UniProtKB-SubCell"/>
</dbReference>
<dbReference type="Pfam" id="PF00672">
    <property type="entry name" value="HAMP"/>
    <property type="match status" value="1"/>
</dbReference>
<keyword evidence="7" id="KW-0472">Membrane</keyword>
<dbReference type="PRINTS" id="PR00344">
    <property type="entry name" value="BCTRLSENSOR"/>
</dbReference>
<keyword evidence="7" id="KW-0812">Transmembrane</keyword>
<dbReference type="InterPro" id="IPR036097">
    <property type="entry name" value="HisK_dim/P_sf"/>
</dbReference>
<dbReference type="Gene3D" id="6.10.340.10">
    <property type="match status" value="1"/>
</dbReference>
<feature type="domain" description="HAMP" evidence="10">
    <location>
        <begin position="215"/>
        <end position="268"/>
    </location>
</feature>
<dbReference type="SUPFAM" id="SSF47384">
    <property type="entry name" value="Homodimeric domain of signal transducing histidine kinase"/>
    <property type="match status" value="1"/>
</dbReference>
<evidence type="ECO:0000259" key="8">
    <source>
        <dbReference type="PROSITE" id="PS50109"/>
    </source>
</evidence>
<dbReference type="InterPro" id="IPR003661">
    <property type="entry name" value="HisK_dim/P_dom"/>
</dbReference>
<dbReference type="NCBIfam" id="TIGR00229">
    <property type="entry name" value="sensory_box"/>
    <property type="match status" value="1"/>
</dbReference>
<evidence type="ECO:0000259" key="9">
    <source>
        <dbReference type="PROSITE" id="PS50113"/>
    </source>
</evidence>
<keyword evidence="6" id="KW-0418">Kinase</keyword>
<evidence type="ECO:0000256" key="1">
    <source>
        <dbReference type="ARBA" id="ARBA00000085"/>
    </source>
</evidence>
<evidence type="ECO:0000313" key="12">
    <source>
        <dbReference type="Proteomes" id="UP000037029"/>
    </source>
</evidence>
<feature type="transmembrane region" description="Helical" evidence="7">
    <location>
        <begin position="16"/>
        <end position="38"/>
    </location>
</feature>
<evidence type="ECO:0000256" key="5">
    <source>
        <dbReference type="ARBA" id="ARBA00022679"/>
    </source>
</evidence>
<dbReference type="CDD" id="cd19410">
    <property type="entry name" value="HK9-like_sensor"/>
    <property type="match status" value="1"/>
</dbReference>
<dbReference type="PANTHER" id="PTHR43304">
    <property type="entry name" value="PHYTOCHROME-LIKE PROTEIN CPH1"/>
    <property type="match status" value="1"/>
</dbReference>
<dbReference type="PROSITE" id="PS50109">
    <property type="entry name" value="HIS_KIN"/>
    <property type="match status" value="1"/>
</dbReference>
<keyword evidence="4" id="KW-0597">Phosphoprotein</keyword>
<dbReference type="SUPFAM" id="SSF158472">
    <property type="entry name" value="HAMP domain-like"/>
    <property type="match status" value="1"/>
</dbReference>
<keyword evidence="5" id="KW-0808">Transferase</keyword>
<sequence length="629" mass="69698">MRRAMRENTYSLNRTFGFAIAMIALIALVGSGGVLITLSQLHSATASRFRSSQIIVGLSAIKNEMLNQETGARGYLLTGRRTSLQPYEEGRRNFDHSIAELKVLLATNQPQLDALEEAEQAARNWQRQVGAVIIRDMAYPTARDHARSIEADGQGKAMFDTFRARLATIEQREQDSLVVQTRLVARAEETARFTLWASLVLTLLISLGVAVALSRYIARPLVGLAETMRRLVARDTSVSIPSLNHRNEVGAMARAVAVFKDSLIELDRTSVLRVTADTMPAMIAYIEADRSIGFLNEEFARRFSVTAEDVAHVSGRNLDQLFPQKTFPGAGDELQTALSGEEVRFAFQLPDAASPRDFEGYFRPHRANSGRILGVVALFTDVTDRKEIDQKLRHQAHDLQRSNAELEQFAYVASHDLKAPLRGIENLASWIEEDLGDKLEGDTRTNMDLLKSRVRRLESLLSDLLAYSRAGRDDNVIREVDTRALVSDLAALISPPEGFRIEADASLPTLVTAQAALTQTLQNLIGNAVKHHPDPAHGLIQVKAASVGNMYEFTVSDNGAGIPEQFRERVFGMFQTLKPRDEVEGSGMGLAIVRKLVERQSGQVWLSENEARGLTVHFTWPAISKESRA</sequence>
<dbReference type="Gene3D" id="3.30.565.10">
    <property type="entry name" value="Histidine kinase-like ATPase, C-terminal domain"/>
    <property type="match status" value="1"/>
</dbReference>
<dbReference type="InterPro" id="IPR003660">
    <property type="entry name" value="HAMP_dom"/>
</dbReference>
<dbReference type="InterPro" id="IPR007891">
    <property type="entry name" value="CHASE3"/>
</dbReference>
<keyword evidence="7" id="KW-1133">Transmembrane helix</keyword>
<dbReference type="Gene3D" id="3.30.450.20">
    <property type="entry name" value="PAS domain"/>
    <property type="match status" value="1"/>
</dbReference>
<name>A0A2D1R2T2_SPHYA</name>
<dbReference type="Pfam" id="PF05227">
    <property type="entry name" value="CHASE3"/>
    <property type="match status" value="1"/>
</dbReference>
<dbReference type="PROSITE" id="PS50885">
    <property type="entry name" value="HAMP"/>
    <property type="match status" value="1"/>
</dbReference>
<dbReference type="InterPro" id="IPR013656">
    <property type="entry name" value="PAS_4"/>
</dbReference>
<dbReference type="InterPro" id="IPR003594">
    <property type="entry name" value="HATPase_dom"/>
</dbReference>
<dbReference type="Gene3D" id="1.10.287.130">
    <property type="match status" value="1"/>
</dbReference>
<dbReference type="PANTHER" id="PTHR43304:SF1">
    <property type="entry name" value="PAC DOMAIN-CONTAINING PROTEIN"/>
    <property type="match status" value="1"/>
</dbReference>
<gene>
    <name evidence="11" type="ORF">BV87_12630</name>
</gene>
<accession>A0A2D1R2T2</accession>
<proteinExistence type="predicted"/>
<dbReference type="SMART" id="SM00387">
    <property type="entry name" value="HATPase_c"/>
    <property type="match status" value="1"/>
</dbReference>
<feature type="domain" description="Histidine kinase" evidence="8">
    <location>
        <begin position="412"/>
        <end position="624"/>
    </location>
</feature>
<evidence type="ECO:0000256" key="3">
    <source>
        <dbReference type="ARBA" id="ARBA00012438"/>
    </source>
</evidence>